<name>A0A5D3F7F5_9ACTN</name>
<organism evidence="1 2">
    <name type="scientific">Actinomadura decatromicini</name>
    <dbReference type="NCBI Taxonomy" id="2604572"/>
    <lineage>
        <taxon>Bacteria</taxon>
        <taxon>Bacillati</taxon>
        <taxon>Actinomycetota</taxon>
        <taxon>Actinomycetes</taxon>
        <taxon>Streptosporangiales</taxon>
        <taxon>Thermomonosporaceae</taxon>
        <taxon>Actinomadura</taxon>
    </lineage>
</organism>
<protein>
    <submittedName>
        <fullName evidence="1">WXG100 family type VII secretion target</fullName>
    </submittedName>
</protein>
<gene>
    <name evidence="1" type="ORF">FXF68_36410</name>
</gene>
<dbReference type="AlphaFoldDB" id="A0A5D3F7F5"/>
<proteinExistence type="predicted"/>
<comment type="caution">
    <text evidence="1">The sequence shown here is derived from an EMBL/GenBank/DDBJ whole genome shotgun (WGS) entry which is preliminary data.</text>
</comment>
<dbReference type="Pfam" id="PF06013">
    <property type="entry name" value="WXG100"/>
    <property type="match status" value="1"/>
</dbReference>
<dbReference type="InterPro" id="IPR010310">
    <property type="entry name" value="T7SS_ESAT-6-like"/>
</dbReference>
<reference evidence="1 2" key="1">
    <citation type="submission" date="2019-08" db="EMBL/GenBank/DDBJ databases">
        <title>Actinomadura sp. nov. CYP1-5 isolated from mountain soil.</title>
        <authorList>
            <person name="Songsumanus A."/>
            <person name="Kuncharoen N."/>
            <person name="Kudo T."/>
            <person name="Yuki M."/>
            <person name="Igarashi Y."/>
            <person name="Tanasupawat S."/>
        </authorList>
    </citation>
    <scope>NUCLEOTIDE SEQUENCE [LARGE SCALE GENOMIC DNA]</scope>
    <source>
        <strain evidence="1 2">CYP1-5</strain>
    </source>
</reference>
<accession>A0A5D3F7F5</accession>
<evidence type="ECO:0000313" key="1">
    <source>
        <dbReference type="EMBL" id="TYK43640.1"/>
    </source>
</evidence>
<dbReference type="Proteomes" id="UP000323505">
    <property type="component" value="Unassembled WGS sequence"/>
</dbReference>
<dbReference type="Gene3D" id="1.10.287.1060">
    <property type="entry name" value="ESAT-6-like"/>
    <property type="match status" value="1"/>
</dbReference>
<evidence type="ECO:0000313" key="2">
    <source>
        <dbReference type="Proteomes" id="UP000323505"/>
    </source>
</evidence>
<dbReference type="InterPro" id="IPR036689">
    <property type="entry name" value="ESAT-6-like_sf"/>
</dbReference>
<dbReference type="RefSeq" id="WP_148767387.1">
    <property type="nucleotide sequence ID" value="NZ_VSRQ01000010.1"/>
</dbReference>
<sequence length="86" mass="9539">MTIQADLLELETLSRRLGTCSNEVDDLKHALTTLISTTTWTGGAADRFRQAWEAQFRPALDALARELTVASQEVSRRKIAIDHAAN</sequence>
<dbReference type="EMBL" id="VSRQ01000010">
    <property type="protein sequence ID" value="TYK43640.1"/>
    <property type="molecule type" value="Genomic_DNA"/>
</dbReference>
<dbReference type="SUPFAM" id="SSF140453">
    <property type="entry name" value="EsxAB dimer-like"/>
    <property type="match status" value="1"/>
</dbReference>
<keyword evidence="2" id="KW-1185">Reference proteome</keyword>